<dbReference type="GO" id="GO:0005504">
    <property type="term" value="F:fatty acid binding"/>
    <property type="evidence" value="ECO:0007669"/>
    <property type="project" value="TreeGrafter"/>
</dbReference>
<dbReference type="InterPro" id="IPR055060">
    <property type="entry name" value="ACOX_C_alpha1"/>
</dbReference>
<dbReference type="GO" id="GO:0055088">
    <property type="term" value="P:lipid homeostasis"/>
    <property type="evidence" value="ECO:0007669"/>
    <property type="project" value="TreeGrafter"/>
</dbReference>
<dbReference type="Gene3D" id="1.20.140.10">
    <property type="entry name" value="Butyryl-CoA Dehydrogenase, subunit A, domain 3"/>
    <property type="match status" value="1"/>
</dbReference>
<feature type="domain" description="Acyl-CoA oxidase C-alpha1" evidence="1">
    <location>
        <begin position="261"/>
        <end position="397"/>
    </location>
</feature>
<dbReference type="STRING" id="5078.A0A135L9K8"/>
<dbReference type="SUPFAM" id="SSF56645">
    <property type="entry name" value="Acyl-CoA dehydrogenase NM domain-like"/>
    <property type="match status" value="1"/>
</dbReference>
<gene>
    <name evidence="2" type="ORF">PGRI_034060</name>
</gene>
<dbReference type="InterPro" id="IPR012258">
    <property type="entry name" value="Acyl-CoA_oxidase"/>
</dbReference>
<dbReference type="SUPFAM" id="SSF47203">
    <property type="entry name" value="Acyl-CoA dehydrogenase C-terminal domain-like"/>
    <property type="match status" value="1"/>
</dbReference>
<dbReference type="RefSeq" id="XP_040644175.1">
    <property type="nucleotide sequence ID" value="XM_040791119.1"/>
</dbReference>
<dbReference type="OMA" id="EDSAWYT"/>
<dbReference type="PANTHER" id="PTHR10909:SF382">
    <property type="entry name" value="ACYL-COENZYME A OXIDASE"/>
    <property type="match status" value="1"/>
</dbReference>
<evidence type="ECO:0000313" key="3">
    <source>
        <dbReference type="Proteomes" id="UP000070168"/>
    </source>
</evidence>
<keyword evidence="3" id="KW-1185">Reference proteome</keyword>
<dbReference type="InterPro" id="IPR009100">
    <property type="entry name" value="AcylCoA_DH/oxidase_NM_dom_sf"/>
</dbReference>
<sequence length="563" mass="62739">MPSMSFPSLELLELPLFKPIPDEYVDHDRIYLSYQRAAAVMKAYKLTPTDVLECTPKFWKIHMDLAGALDCGSFTLLTIQVNLAAGTLAPFAEKQPQYRELLNQVLNFDISAQYMLTEVGHGLDAKNLETTATLLPSGEFDLHTPSPSGAKIMPPSSPLKDLPRFGIVFAQLVVSGEKRGIRPFITWLSDGKQMCKGVTAKLLPARASSKPLDHAITSFNHVRLPHSALLGTLDMPKDMRQHFLSTIWRIAVGTLALPLTMVAGMKRGVFVAGKYSQRRHILGPDQKPKPIIDFRTQHGPILHTLAQIAVLDAYTERSIEYFKDPTLAYPVQHAMATTFKAVVYTSSQACLFNLSERCGAQGLFENNHIIEAMVETRGLSIAEGDTLVLSIRLASELLLNRYKMPPAKDPTSYIAQHEQGLLDELHRMTKNISGGHRGEDFNRLILPRSQELVQAVGYRIAYEAAIEAGVHSELVALYEIWVILQDMSWFVQHLDLTRERIFEIEAERLSDVLPRLDALLDDTGAGPYCTAPIISQTSWDNFLGQLETMTRSDTGLSGDRAML</sequence>
<dbReference type="GeneID" id="63706419"/>
<dbReference type="GO" id="GO:0005777">
    <property type="term" value="C:peroxisome"/>
    <property type="evidence" value="ECO:0007669"/>
    <property type="project" value="InterPro"/>
</dbReference>
<dbReference type="GO" id="GO:0071949">
    <property type="term" value="F:FAD binding"/>
    <property type="evidence" value="ECO:0007669"/>
    <property type="project" value="InterPro"/>
</dbReference>
<dbReference type="OrthoDB" id="538336at2759"/>
<reference evidence="2 3" key="1">
    <citation type="journal article" date="2016" name="BMC Genomics">
        <title>Genome sequencing and secondary metabolism of the postharvest pathogen Penicillium griseofulvum.</title>
        <authorList>
            <person name="Banani H."/>
            <person name="Marcet-Houben M."/>
            <person name="Ballester A.R."/>
            <person name="Abbruscato P."/>
            <person name="Gonzalez-Candelas L."/>
            <person name="Gabaldon T."/>
            <person name="Spadaro D."/>
        </authorList>
    </citation>
    <scope>NUCLEOTIDE SEQUENCE [LARGE SCALE GENOMIC DNA]</scope>
    <source>
        <strain evidence="2 3">PG3</strain>
    </source>
</reference>
<dbReference type="AlphaFoldDB" id="A0A135L9K8"/>
<dbReference type="InterPro" id="IPR046373">
    <property type="entry name" value="Acyl-CoA_Oxase/DH_mid-dom_sf"/>
</dbReference>
<name>A0A135L9K8_PENPA</name>
<dbReference type="GO" id="GO:0003997">
    <property type="term" value="F:acyl-CoA oxidase activity"/>
    <property type="evidence" value="ECO:0007669"/>
    <property type="project" value="InterPro"/>
</dbReference>
<dbReference type="InterPro" id="IPR036250">
    <property type="entry name" value="AcylCo_DH-like_C"/>
</dbReference>
<dbReference type="Gene3D" id="2.40.110.10">
    <property type="entry name" value="Butyryl-CoA Dehydrogenase, subunit A, domain 2"/>
    <property type="match status" value="1"/>
</dbReference>
<proteinExistence type="predicted"/>
<accession>A0A135L9K8</accession>
<comment type="caution">
    <text evidence="2">The sequence shown here is derived from an EMBL/GenBank/DDBJ whole genome shotgun (WGS) entry which is preliminary data.</text>
</comment>
<dbReference type="Proteomes" id="UP000070168">
    <property type="component" value="Unassembled WGS sequence"/>
</dbReference>
<protein>
    <submittedName>
        <fullName evidence="2">Acyl-CoA dehydrogenase/oxidase</fullName>
    </submittedName>
</protein>
<evidence type="ECO:0000313" key="2">
    <source>
        <dbReference type="EMBL" id="KXG45639.1"/>
    </source>
</evidence>
<evidence type="ECO:0000259" key="1">
    <source>
        <dbReference type="Pfam" id="PF22924"/>
    </source>
</evidence>
<dbReference type="GO" id="GO:0033540">
    <property type="term" value="P:fatty acid beta-oxidation using acyl-CoA oxidase"/>
    <property type="evidence" value="ECO:0007669"/>
    <property type="project" value="TreeGrafter"/>
</dbReference>
<dbReference type="EMBL" id="LHQR01000070">
    <property type="protein sequence ID" value="KXG45639.1"/>
    <property type="molecule type" value="Genomic_DNA"/>
</dbReference>
<organism evidence="2 3">
    <name type="scientific">Penicillium patulum</name>
    <name type="common">Penicillium griseofulvum</name>
    <dbReference type="NCBI Taxonomy" id="5078"/>
    <lineage>
        <taxon>Eukaryota</taxon>
        <taxon>Fungi</taxon>
        <taxon>Dikarya</taxon>
        <taxon>Ascomycota</taxon>
        <taxon>Pezizomycotina</taxon>
        <taxon>Eurotiomycetes</taxon>
        <taxon>Eurotiomycetidae</taxon>
        <taxon>Eurotiales</taxon>
        <taxon>Aspergillaceae</taxon>
        <taxon>Penicillium</taxon>
    </lineage>
</organism>
<dbReference type="PANTHER" id="PTHR10909">
    <property type="entry name" value="ELECTRON TRANSPORT OXIDOREDUCTASE"/>
    <property type="match status" value="1"/>
</dbReference>
<dbReference type="Pfam" id="PF22924">
    <property type="entry name" value="ACOX_C_alpha1"/>
    <property type="match status" value="1"/>
</dbReference>